<dbReference type="PATRIC" id="fig|1245469.3.peg.4209"/>
<dbReference type="OrthoDB" id="9855911at2"/>
<dbReference type="EMBL" id="AP012603">
    <property type="protein sequence ID" value="BAM90101.1"/>
    <property type="molecule type" value="Genomic_DNA"/>
</dbReference>
<reference evidence="3 4" key="1">
    <citation type="journal article" date="2013" name="Appl. Environ. Microbiol.">
        <title>Genome analysis suggests that the soil oligotrophic bacterium Agromonas oligotrophica (Bradyrhizobium oligotrophicum) is a nitrogen-fixing symbiont of Aeschynomene indica.</title>
        <authorList>
            <person name="Okubo T."/>
            <person name="Fukushima S."/>
            <person name="Itakura M."/>
            <person name="Oshima K."/>
            <person name="Longtonglang A."/>
            <person name="Teaumroong N."/>
            <person name="Mitsui H."/>
            <person name="Hattori M."/>
            <person name="Hattori R."/>
            <person name="Hattori T."/>
            <person name="Minamisawa K."/>
        </authorList>
    </citation>
    <scope>NUCLEOTIDE SEQUENCE [LARGE SCALE GENOMIC DNA]</scope>
    <source>
        <strain evidence="3 4">S58</strain>
    </source>
</reference>
<gene>
    <name evidence="3" type="ORF">S58_41150</name>
</gene>
<dbReference type="GeneID" id="301817919"/>
<keyword evidence="4" id="KW-1185">Reference proteome</keyword>
<feature type="region of interest" description="Disordered" evidence="1">
    <location>
        <begin position="169"/>
        <end position="248"/>
    </location>
</feature>
<dbReference type="STRING" id="1245469.S58_41150"/>
<dbReference type="RefSeq" id="WP_015667209.1">
    <property type="nucleotide sequence ID" value="NC_020453.1"/>
</dbReference>
<accession>M4ZA08</accession>
<sequence length="248" mass="25168">MIKFAPRSTTMQLAVAAAVLMPMSAFAETPMTARQMLAHAQTQALNVPGDFKKPALEPDRSEKSVGATIDAPSIGAAIAAPLPVIEPPAPIAPPAATLTALATPIAAPEAASPQSRNNALTAVAPAADTVKASNAMVAMPPVAASIAETPPAAPVAAPVTAVASPAAAPAQPTLPAATTTETPRMQAVTTSSSEKLAHAQRQPAPARPARKSVAKSSSRSDDAAINTQISRIMRRPEVQSLMSQYGLD</sequence>
<keyword evidence="2" id="KW-0732">Signal</keyword>
<dbReference type="eggNOG" id="ENOG5031AF4">
    <property type="taxonomic scope" value="Bacteria"/>
</dbReference>
<dbReference type="HOGENOM" id="CLU_1088486_0_0_5"/>
<organism evidence="3 4">
    <name type="scientific">Bradyrhizobium oligotrophicum S58</name>
    <dbReference type="NCBI Taxonomy" id="1245469"/>
    <lineage>
        <taxon>Bacteria</taxon>
        <taxon>Pseudomonadati</taxon>
        <taxon>Pseudomonadota</taxon>
        <taxon>Alphaproteobacteria</taxon>
        <taxon>Hyphomicrobiales</taxon>
        <taxon>Nitrobacteraceae</taxon>
        <taxon>Bradyrhizobium</taxon>
    </lineage>
</organism>
<dbReference type="Proteomes" id="UP000011841">
    <property type="component" value="Chromosome"/>
</dbReference>
<dbReference type="KEGG" id="aol:S58_41150"/>
<feature type="signal peptide" evidence="2">
    <location>
        <begin position="1"/>
        <end position="27"/>
    </location>
</feature>
<evidence type="ECO:0000313" key="4">
    <source>
        <dbReference type="Proteomes" id="UP000011841"/>
    </source>
</evidence>
<evidence type="ECO:0000313" key="3">
    <source>
        <dbReference type="EMBL" id="BAM90101.1"/>
    </source>
</evidence>
<protein>
    <submittedName>
        <fullName evidence="3">Uncharacterized protein</fullName>
    </submittedName>
</protein>
<feature type="chain" id="PRO_5004061762" evidence="2">
    <location>
        <begin position="28"/>
        <end position="248"/>
    </location>
</feature>
<evidence type="ECO:0000256" key="2">
    <source>
        <dbReference type="SAM" id="SignalP"/>
    </source>
</evidence>
<name>M4ZA08_9BRAD</name>
<evidence type="ECO:0000256" key="1">
    <source>
        <dbReference type="SAM" id="MobiDB-lite"/>
    </source>
</evidence>
<feature type="compositionally biased region" description="Low complexity" evidence="1">
    <location>
        <begin position="169"/>
        <end position="183"/>
    </location>
</feature>
<dbReference type="AlphaFoldDB" id="M4ZA08"/>
<proteinExistence type="predicted"/>